<protein>
    <submittedName>
        <fullName evidence="2">Uncharacterized protein</fullName>
    </submittedName>
</protein>
<keyword evidence="1" id="KW-0812">Transmembrane</keyword>
<accession>A0A1Q5TKR1</accession>
<evidence type="ECO:0000256" key="1">
    <source>
        <dbReference type="SAM" id="Phobius"/>
    </source>
</evidence>
<dbReference type="STRING" id="1873482.Xedl_03126"/>
<keyword evidence="3" id="KW-1185">Reference proteome</keyword>
<dbReference type="RefSeq" id="WP_074024733.1">
    <property type="nucleotide sequence ID" value="NZ_CAWNAG010000137.1"/>
</dbReference>
<reference evidence="2 3" key="1">
    <citation type="submission" date="2016-09" db="EMBL/GenBank/DDBJ databases">
        <title>Xenorhabdus thuongxuanensis sp. nov. and Xenorhabdus eapokensis sp. nov., isolated from Steinernema species.</title>
        <authorList>
            <person name="Kaempfer P."/>
            <person name="Tobias N.J."/>
            <person name="Phan Ke L."/>
            <person name="Bode H.B."/>
            <person name="Glaeser S.P."/>
        </authorList>
    </citation>
    <scope>NUCLEOTIDE SEQUENCE [LARGE SCALE GENOMIC DNA]</scope>
    <source>
        <strain evidence="2 3">DL20</strain>
    </source>
</reference>
<dbReference type="Proteomes" id="UP000186268">
    <property type="component" value="Unassembled WGS sequence"/>
</dbReference>
<keyword evidence="1" id="KW-0472">Membrane</keyword>
<feature type="transmembrane region" description="Helical" evidence="1">
    <location>
        <begin position="6"/>
        <end position="28"/>
    </location>
</feature>
<evidence type="ECO:0000313" key="2">
    <source>
        <dbReference type="EMBL" id="OKP00812.1"/>
    </source>
</evidence>
<sequence>MLNIKLSIFIVSLVVAVIIGGVGTTLVLNISGLEKKSADCDLISHEKAFLKQRHSGVIINTGRDKGY</sequence>
<dbReference type="EMBL" id="MKGQ01000030">
    <property type="protein sequence ID" value="OKP00812.1"/>
    <property type="molecule type" value="Genomic_DNA"/>
</dbReference>
<keyword evidence="1" id="KW-1133">Transmembrane helix</keyword>
<comment type="caution">
    <text evidence="2">The sequence shown here is derived from an EMBL/GenBank/DDBJ whole genome shotgun (WGS) entry which is preliminary data.</text>
</comment>
<evidence type="ECO:0000313" key="3">
    <source>
        <dbReference type="Proteomes" id="UP000186268"/>
    </source>
</evidence>
<dbReference type="AlphaFoldDB" id="A0A1Q5TKR1"/>
<proteinExistence type="predicted"/>
<organism evidence="2 3">
    <name type="scientific">Xenorhabdus eapokensis</name>
    <dbReference type="NCBI Taxonomy" id="1873482"/>
    <lineage>
        <taxon>Bacteria</taxon>
        <taxon>Pseudomonadati</taxon>
        <taxon>Pseudomonadota</taxon>
        <taxon>Gammaproteobacteria</taxon>
        <taxon>Enterobacterales</taxon>
        <taxon>Morganellaceae</taxon>
        <taxon>Xenorhabdus</taxon>
    </lineage>
</organism>
<gene>
    <name evidence="2" type="ORF">Xedl_03126</name>
</gene>
<name>A0A1Q5TKR1_9GAMM</name>